<sequence length="75" mass="8169">MAITANTPKKRYALRTLRGAVMAGNGWFMHTFLRFSYRPFPGPGARCFATLQGDAPPLKIHKGRAAGEGDEVGFS</sequence>
<reference evidence="1 3" key="1">
    <citation type="submission" date="2017-10" db="EMBL/GenBank/DDBJ databases">
        <title>Nyctiphanis sp. nov., isolated from the stomach of the euphausiid Nyctiphanes simplex (Hansen, 1911) in the Gulf of California.</title>
        <authorList>
            <person name="Gomez-Gil B."/>
            <person name="Aguilar-Mendez M."/>
            <person name="Lopez-Cortes A."/>
            <person name="Gomez-Gutierrez J."/>
            <person name="Roque A."/>
            <person name="Lang E."/>
            <person name="Gonzalez-Castillo A."/>
        </authorList>
    </citation>
    <scope>NUCLEOTIDE SEQUENCE [LARGE SCALE GENOMIC DNA]</scope>
    <source>
        <strain evidence="1 3">CAIM 600</strain>
    </source>
</reference>
<keyword evidence="3" id="KW-1185">Reference proteome</keyword>
<evidence type="ECO:0000313" key="3">
    <source>
        <dbReference type="Proteomes" id="UP000290287"/>
    </source>
</evidence>
<dbReference type="EMBL" id="PEIB01000027">
    <property type="protein sequence ID" value="RXJ72058.1"/>
    <property type="molecule type" value="Genomic_DNA"/>
</dbReference>
<dbReference type="AlphaFoldDB" id="A0A4Q0YMG4"/>
<protein>
    <submittedName>
        <fullName evidence="1">Uncharacterized protein</fullName>
    </submittedName>
</protein>
<gene>
    <name evidence="1" type="ORF">CS022_18085</name>
    <name evidence="2" type="ORF">CS022_18185</name>
</gene>
<accession>A0A4Q0YMG4</accession>
<proteinExistence type="predicted"/>
<dbReference type="EMBL" id="PEIB01000027">
    <property type="protein sequence ID" value="RXJ72042.1"/>
    <property type="molecule type" value="Genomic_DNA"/>
</dbReference>
<comment type="caution">
    <text evidence="1">The sequence shown here is derived from an EMBL/GenBank/DDBJ whole genome shotgun (WGS) entry which is preliminary data.</text>
</comment>
<evidence type="ECO:0000313" key="2">
    <source>
        <dbReference type="EMBL" id="RXJ72058.1"/>
    </source>
</evidence>
<name>A0A4Q0YMG4_9GAMM</name>
<organism evidence="1 3">
    <name type="scientific">Veronia nyctiphanis</name>
    <dbReference type="NCBI Taxonomy" id="1278244"/>
    <lineage>
        <taxon>Bacteria</taxon>
        <taxon>Pseudomonadati</taxon>
        <taxon>Pseudomonadota</taxon>
        <taxon>Gammaproteobacteria</taxon>
        <taxon>Vibrionales</taxon>
        <taxon>Vibrionaceae</taxon>
        <taxon>Veronia</taxon>
    </lineage>
</organism>
<dbReference type="Proteomes" id="UP000290287">
    <property type="component" value="Unassembled WGS sequence"/>
</dbReference>
<evidence type="ECO:0000313" key="1">
    <source>
        <dbReference type="EMBL" id="RXJ72042.1"/>
    </source>
</evidence>